<keyword evidence="2" id="KW-1185">Reference proteome</keyword>
<protein>
    <submittedName>
        <fullName evidence="1">Uncharacterized protein</fullName>
    </submittedName>
</protein>
<comment type="caution">
    <text evidence="1">The sequence shown here is derived from an EMBL/GenBank/DDBJ whole genome shotgun (WGS) entry which is preliminary data.</text>
</comment>
<reference evidence="1 2" key="1">
    <citation type="submission" date="2018-12" db="EMBL/GenBank/DDBJ databases">
        <title>Persistence of Moraxella catarrhalis in Chronic Obstructive Pulmonary Disease and Regulation of the Hag/MID Adhesin.</title>
        <authorList>
            <person name="Murphy T."/>
            <person name="Zhao X."/>
            <person name="Vyas G."/>
            <person name="Aluvathingal J."/>
            <person name="Nadendla S."/>
            <person name="Tallon L."/>
            <person name="Tettelin H."/>
        </authorList>
    </citation>
    <scope>NUCLEOTIDE SEQUENCE [LARGE SCALE GENOMIC DNA]</scope>
    <source>
        <strain evidence="1 2">173P27B1</strain>
    </source>
</reference>
<accession>A0ABY0BL75</accession>
<evidence type="ECO:0000313" key="2">
    <source>
        <dbReference type="Proteomes" id="UP000268436"/>
    </source>
</evidence>
<sequence>MAEQDSITIHQNNSVNLAYAIIFGIMITAQSDNNHTCLNDQYIKS</sequence>
<organism evidence="1 2">
    <name type="scientific">Moraxella catarrhalis</name>
    <name type="common">Branhamella catarrhalis</name>
    <dbReference type="NCBI Taxonomy" id="480"/>
    <lineage>
        <taxon>Bacteria</taxon>
        <taxon>Pseudomonadati</taxon>
        <taxon>Pseudomonadota</taxon>
        <taxon>Gammaproteobacteria</taxon>
        <taxon>Moraxellales</taxon>
        <taxon>Moraxellaceae</taxon>
        <taxon>Moraxella</taxon>
    </lineage>
</organism>
<dbReference type="EMBL" id="RYER01000013">
    <property type="protein sequence ID" value="RUO17144.1"/>
    <property type="molecule type" value="Genomic_DNA"/>
</dbReference>
<proteinExistence type="predicted"/>
<name>A0ABY0BL75_MORCA</name>
<evidence type="ECO:0000313" key="1">
    <source>
        <dbReference type="EMBL" id="RUO17144.1"/>
    </source>
</evidence>
<dbReference type="Proteomes" id="UP000268436">
    <property type="component" value="Unassembled WGS sequence"/>
</dbReference>
<gene>
    <name evidence="1" type="ORF">EJK54_1789</name>
</gene>